<evidence type="ECO:0000256" key="1">
    <source>
        <dbReference type="SAM" id="SignalP"/>
    </source>
</evidence>
<feature type="signal peptide" evidence="1">
    <location>
        <begin position="1"/>
        <end position="19"/>
    </location>
</feature>
<proteinExistence type="predicted"/>
<keyword evidence="2" id="KW-0496">Mitochondrion</keyword>
<accession>A0A101M503</accession>
<dbReference type="EMBL" id="LKAM01000001">
    <property type="protein sequence ID" value="KUM50982.1"/>
    <property type="molecule type" value="Genomic_DNA"/>
</dbReference>
<evidence type="ECO:0008006" key="3">
    <source>
        <dbReference type="Google" id="ProtNLM"/>
    </source>
</evidence>
<evidence type="ECO:0000313" key="2">
    <source>
        <dbReference type="EMBL" id="KUM50982.1"/>
    </source>
</evidence>
<organism evidence="2">
    <name type="scientific">Picea glauca</name>
    <name type="common">White spruce</name>
    <name type="synonym">Pinus glauca</name>
    <dbReference type="NCBI Taxonomy" id="3330"/>
    <lineage>
        <taxon>Eukaryota</taxon>
        <taxon>Viridiplantae</taxon>
        <taxon>Streptophyta</taxon>
        <taxon>Embryophyta</taxon>
        <taxon>Tracheophyta</taxon>
        <taxon>Spermatophyta</taxon>
        <taxon>Pinopsida</taxon>
        <taxon>Pinidae</taxon>
        <taxon>Conifers I</taxon>
        <taxon>Pinales</taxon>
        <taxon>Pinaceae</taxon>
        <taxon>Picea</taxon>
    </lineage>
</organism>
<dbReference type="AlphaFoldDB" id="A0A101M503"/>
<protein>
    <recommendedName>
        <fullName evidence="3">Secreted protein</fullName>
    </recommendedName>
</protein>
<gene>
    <name evidence="2" type="ORF">ABT39_MTgene828</name>
</gene>
<keyword evidence="1" id="KW-0732">Signal</keyword>
<geneLocation type="mitochondrion" evidence="2"/>
<reference evidence="2" key="1">
    <citation type="journal article" date="2015" name="Genome Biol. Evol.">
        <title>Organellar Genomes of White Spruce (Picea glauca): Assembly and Annotation.</title>
        <authorList>
            <person name="Jackman S.D."/>
            <person name="Warren R.L."/>
            <person name="Gibb E.A."/>
            <person name="Vandervalk B.P."/>
            <person name="Mohamadi H."/>
            <person name="Chu J."/>
            <person name="Raymond A."/>
            <person name="Pleasance S."/>
            <person name="Coope R."/>
            <person name="Wildung M.R."/>
            <person name="Ritland C.E."/>
            <person name="Bousquet J."/>
            <person name="Jones S.J."/>
            <person name="Bohlmann J."/>
            <person name="Birol I."/>
        </authorList>
    </citation>
    <scope>NUCLEOTIDE SEQUENCE [LARGE SCALE GENOMIC DNA]</scope>
    <source>
        <tissue evidence="2">Flushing bud</tissue>
    </source>
</reference>
<feature type="chain" id="PRO_5007100274" description="Secreted protein" evidence="1">
    <location>
        <begin position="20"/>
        <end position="67"/>
    </location>
</feature>
<sequence>MSAFLLYAFFMLPVRLMSAFPPPHSVRIQTAATALLNGPPLDQSQDPELDTHMLEVVVTERVFLWPK</sequence>
<comment type="caution">
    <text evidence="2">The sequence shown here is derived from an EMBL/GenBank/DDBJ whole genome shotgun (WGS) entry which is preliminary data.</text>
</comment>
<name>A0A101M503_PICGL</name>